<keyword evidence="8" id="KW-0812">Transmembrane</keyword>
<dbReference type="PRINTS" id="PR00722">
    <property type="entry name" value="CHYMOTRYPSIN"/>
</dbReference>
<dbReference type="RefSeq" id="XP_029709714.2">
    <property type="nucleotide sequence ID" value="XM_029853854.2"/>
</dbReference>
<dbReference type="InterPro" id="IPR043504">
    <property type="entry name" value="Peptidase_S1_PA_chymotrypsin"/>
</dbReference>
<evidence type="ECO:0000256" key="2">
    <source>
        <dbReference type="ARBA" id="ARBA00022757"/>
    </source>
</evidence>
<sequence length="307" mass="31952">MWPNAARSVPAAAILLAIGFSAVMVVGGEGYDGSDLRIVGGFPASQAATMHQVSIRVKSSDEKSFGSGHICGGSLINNHTVLTAAHCLVDGSNRKRAANYFRVVGGNLNLTVTSANSVILDVSQVVIHQRYNPANFEHDVGLLILSSIVPATHPTLRPIQMIQIKPNAGVVCQTSGWGTPIFGQNIKMAVLMAVNVTVQATNVCNGTSSYNGFIKNGMLCAGDVLGNKDACQGDSGGPLVCNGVLAGIVSNGKDCGLANFPGIYADVAHYREWILTSGAQRSVAGGMAVALVALGLLYGKIVQRLMM</sequence>
<proteinExistence type="inferred from homology"/>
<evidence type="ECO:0000313" key="11">
    <source>
        <dbReference type="EnsemblMetazoa" id="AALFPA23_016249.P23684"/>
    </source>
</evidence>
<dbReference type="EnsemblMetazoa" id="AALFPA23_016249.R23684">
    <property type="protein sequence ID" value="AALFPA23_016249.P23684"/>
    <property type="gene ID" value="AALFPA23_016249"/>
</dbReference>
<keyword evidence="12" id="KW-1185">Reference proteome</keyword>
<dbReference type="Proteomes" id="UP000069940">
    <property type="component" value="Unassembled WGS sequence"/>
</dbReference>
<evidence type="ECO:0000259" key="10">
    <source>
        <dbReference type="PROSITE" id="PS50240"/>
    </source>
</evidence>
<keyword evidence="8" id="KW-0472">Membrane</keyword>
<protein>
    <recommendedName>
        <fullName evidence="10">Peptidase S1 domain-containing protein</fullName>
    </recommendedName>
</protein>
<evidence type="ECO:0000256" key="6">
    <source>
        <dbReference type="ARBA" id="ARBA00024195"/>
    </source>
</evidence>
<comment type="similarity">
    <text evidence="6">Belongs to the peptidase S1 family. CLIP subfamily.</text>
</comment>
<dbReference type="PROSITE" id="PS00134">
    <property type="entry name" value="TRYPSIN_HIS"/>
    <property type="match status" value="1"/>
</dbReference>
<evidence type="ECO:0000313" key="12">
    <source>
        <dbReference type="Proteomes" id="UP000069940"/>
    </source>
</evidence>
<feature type="signal peptide" evidence="9">
    <location>
        <begin position="1"/>
        <end position="30"/>
    </location>
</feature>
<dbReference type="SMART" id="SM00020">
    <property type="entry name" value="Tryp_SPc"/>
    <property type="match status" value="1"/>
</dbReference>
<keyword evidence="4 7" id="KW-0720">Serine protease</keyword>
<dbReference type="PROSITE" id="PS50240">
    <property type="entry name" value="TRYPSIN_DOM"/>
    <property type="match status" value="1"/>
</dbReference>
<dbReference type="PANTHER" id="PTHR24276:SF91">
    <property type="entry name" value="AT26814P-RELATED"/>
    <property type="match status" value="1"/>
</dbReference>
<dbReference type="SUPFAM" id="SSF50494">
    <property type="entry name" value="Trypsin-like serine proteases"/>
    <property type="match status" value="1"/>
</dbReference>
<organism evidence="11 12">
    <name type="scientific">Aedes albopictus</name>
    <name type="common">Asian tiger mosquito</name>
    <name type="synonym">Stegomyia albopicta</name>
    <dbReference type="NCBI Taxonomy" id="7160"/>
    <lineage>
        <taxon>Eukaryota</taxon>
        <taxon>Metazoa</taxon>
        <taxon>Ecdysozoa</taxon>
        <taxon>Arthropoda</taxon>
        <taxon>Hexapoda</taxon>
        <taxon>Insecta</taxon>
        <taxon>Pterygota</taxon>
        <taxon>Neoptera</taxon>
        <taxon>Endopterygota</taxon>
        <taxon>Diptera</taxon>
        <taxon>Nematocera</taxon>
        <taxon>Culicoidea</taxon>
        <taxon>Culicidae</taxon>
        <taxon>Culicinae</taxon>
        <taxon>Aedini</taxon>
        <taxon>Aedes</taxon>
        <taxon>Stegomyia</taxon>
    </lineage>
</organism>
<dbReference type="PROSITE" id="PS00135">
    <property type="entry name" value="TRYPSIN_SER"/>
    <property type="match status" value="1"/>
</dbReference>
<feature type="domain" description="Peptidase S1" evidence="10">
    <location>
        <begin position="38"/>
        <end position="279"/>
    </location>
</feature>
<evidence type="ECO:0000256" key="8">
    <source>
        <dbReference type="SAM" id="Phobius"/>
    </source>
</evidence>
<keyword evidence="8" id="KW-1133">Transmembrane helix</keyword>
<evidence type="ECO:0000256" key="7">
    <source>
        <dbReference type="RuleBase" id="RU363034"/>
    </source>
</evidence>
<keyword evidence="5" id="KW-1015">Disulfide bond</keyword>
<keyword evidence="3 7" id="KW-0378">Hydrolase</keyword>
<keyword evidence="2" id="KW-0222">Digestion</keyword>
<dbReference type="Gene3D" id="2.40.10.10">
    <property type="entry name" value="Trypsin-like serine proteases"/>
    <property type="match status" value="1"/>
</dbReference>
<evidence type="ECO:0000256" key="9">
    <source>
        <dbReference type="SAM" id="SignalP"/>
    </source>
</evidence>
<evidence type="ECO:0000256" key="3">
    <source>
        <dbReference type="ARBA" id="ARBA00022801"/>
    </source>
</evidence>
<feature type="chain" id="PRO_5047000770" description="Peptidase S1 domain-containing protein" evidence="9">
    <location>
        <begin position="31"/>
        <end position="307"/>
    </location>
</feature>
<dbReference type="GeneID" id="115255731"/>
<dbReference type="InterPro" id="IPR018114">
    <property type="entry name" value="TRYPSIN_HIS"/>
</dbReference>
<dbReference type="InterPro" id="IPR033116">
    <property type="entry name" value="TRYPSIN_SER"/>
</dbReference>
<feature type="transmembrane region" description="Helical" evidence="8">
    <location>
        <begin position="283"/>
        <end position="302"/>
    </location>
</feature>
<evidence type="ECO:0000256" key="5">
    <source>
        <dbReference type="ARBA" id="ARBA00023157"/>
    </source>
</evidence>
<dbReference type="InterPro" id="IPR001314">
    <property type="entry name" value="Peptidase_S1A"/>
</dbReference>
<name>A0ABM1Z953_AEDAL</name>
<dbReference type="InterPro" id="IPR001254">
    <property type="entry name" value="Trypsin_dom"/>
</dbReference>
<dbReference type="CDD" id="cd00190">
    <property type="entry name" value="Tryp_SPc"/>
    <property type="match status" value="1"/>
</dbReference>
<accession>A0ABM1Z953</accession>
<dbReference type="InterPro" id="IPR050430">
    <property type="entry name" value="Peptidase_S1"/>
</dbReference>
<keyword evidence="1 7" id="KW-0645">Protease</keyword>
<dbReference type="PANTHER" id="PTHR24276">
    <property type="entry name" value="POLYSERASE-RELATED"/>
    <property type="match status" value="1"/>
</dbReference>
<dbReference type="Pfam" id="PF00089">
    <property type="entry name" value="Trypsin"/>
    <property type="match status" value="1"/>
</dbReference>
<evidence type="ECO:0000256" key="1">
    <source>
        <dbReference type="ARBA" id="ARBA00022670"/>
    </source>
</evidence>
<evidence type="ECO:0000256" key="4">
    <source>
        <dbReference type="ARBA" id="ARBA00022825"/>
    </source>
</evidence>
<keyword evidence="9" id="KW-0732">Signal</keyword>
<reference evidence="12" key="1">
    <citation type="journal article" date="2015" name="Proc. Natl. Acad. Sci. U.S.A.">
        <title>Genome sequence of the Asian Tiger mosquito, Aedes albopictus, reveals insights into its biology, genetics, and evolution.</title>
        <authorList>
            <person name="Chen X.G."/>
            <person name="Jiang X."/>
            <person name="Gu J."/>
            <person name="Xu M."/>
            <person name="Wu Y."/>
            <person name="Deng Y."/>
            <person name="Zhang C."/>
            <person name="Bonizzoni M."/>
            <person name="Dermauw W."/>
            <person name="Vontas J."/>
            <person name="Armbruster P."/>
            <person name="Huang X."/>
            <person name="Yang Y."/>
            <person name="Zhang H."/>
            <person name="He W."/>
            <person name="Peng H."/>
            <person name="Liu Y."/>
            <person name="Wu K."/>
            <person name="Chen J."/>
            <person name="Lirakis M."/>
            <person name="Topalis P."/>
            <person name="Van Leeuwen T."/>
            <person name="Hall A.B."/>
            <person name="Jiang X."/>
            <person name="Thorpe C."/>
            <person name="Mueller R.L."/>
            <person name="Sun C."/>
            <person name="Waterhouse R.M."/>
            <person name="Yan G."/>
            <person name="Tu Z.J."/>
            <person name="Fang X."/>
            <person name="James A.A."/>
        </authorList>
    </citation>
    <scope>NUCLEOTIDE SEQUENCE [LARGE SCALE GENOMIC DNA]</scope>
    <source>
        <strain evidence="12">Foshan</strain>
    </source>
</reference>
<reference evidence="11" key="2">
    <citation type="submission" date="2025-05" db="UniProtKB">
        <authorList>
            <consortium name="EnsemblMetazoa"/>
        </authorList>
    </citation>
    <scope>IDENTIFICATION</scope>
    <source>
        <strain evidence="11">Foshan</strain>
    </source>
</reference>
<dbReference type="InterPro" id="IPR009003">
    <property type="entry name" value="Peptidase_S1_PA"/>
</dbReference>